<proteinExistence type="predicted"/>
<protein>
    <recommendedName>
        <fullName evidence="1">CHK kinase-like domain-containing protein</fullName>
    </recommendedName>
</protein>
<dbReference type="Gene3D" id="3.90.1200.10">
    <property type="match status" value="1"/>
</dbReference>
<dbReference type="AlphaFoldDB" id="A0AAW1CU08"/>
<organism evidence="2 3">
    <name type="scientific">Rhynocoris fuscipes</name>
    <dbReference type="NCBI Taxonomy" id="488301"/>
    <lineage>
        <taxon>Eukaryota</taxon>
        <taxon>Metazoa</taxon>
        <taxon>Ecdysozoa</taxon>
        <taxon>Arthropoda</taxon>
        <taxon>Hexapoda</taxon>
        <taxon>Insecta</taxon>
        <taxon>Pterygota</taxon>
        <taxon>Neoptera</taxon>
        <taxon>Paraneoptera</taxon>
        <taxon>Hemiptera</taxon>
        <taxon>Heteroptera</taxon>
        <taxon>Panheteroptera</taxon>
        <taxon>Cimicomorpha</taxon>
        <taxon>Reduviidae</taxon>
        <taxon>Harpactorinae</taxon>
        <taxon>Harpactorini</taxon>
        <taxon>Rhynocoris</taxon>
    </lineage>
</organism>
<evidence type="ECO:0000313" key="2">
    <source>
        <dbReference type="EMBL" id="KAK9500313.1"/>
    </source>
</evidence>
<evidence type="ECO:0000259" key="1">
    <source>
        <dbReference type="SMART" id="SM00587"/>
    </source>
</evidence>
<dbReference type="InterPro" id="IPR011009">
    <property type="entry name" value="Kinase-like_dom_sf"/>
</dbReference>
<gene>
    <name evidence="2" type="ORF">O3M35_001597</name>
</gene>
<reference evidence="2 3" key="1">
    <citation type="submission" date="2022-12" db="EMBL/GenBank/DDBJ databases">
        <title>Chromosome-level genome assembly of true bugs.</title>
        <authorList>
            <person name="Ma L."/>
            <person name="Li H."/>
        </authorList>
    </citation>
    <scope>NUCLEOTIDE SEQUENCE [LARGE SCALE GENOMIC DNA]</scope>
    <source>
        <strain evidence="2">Lab_2022b</strain>
    </source>
</reference>
<dbReference type="InterPro" id="IPR015897">
    <property type="entry name" value="CHK_kinase-like"/>
</dbReference>
<dbReference type="PANTHER" id="PTHR11012:SF48">
    <property type="entry name" value="CHK KINASE-LIKE DOMAIN-CONTAINING PROTEIN-RELATED"/>
    <property type="match status" value="1"/>
</dbReference>
<dbReference type="Proteomes" id="UP001461498">
    <property type="component" value="Unassembled WGS sequence"/>
</dbReference>
<dbReference type="EMBL" id="JAPXFL010000010">
    <property type="protein sequence ID" value="KAK9500313.1"/>
    <property type="molecule type" value="Genomic_DNA"/>
</dbReference>
<accession>A0AAW1CU08</accession>
<dbReference type="SMART" id="SM00587">
    <property type="entry name" value="CHK"/>
    <property type="match status" value="1"/>
</dbReference>
<dbReference type="PANTHER" id="PTHR11012">
    <property type="entry name" value="PROTEIN KINASE-LIKE DOMAIN-CONTAINING"/>
    <property type="match status" value="1"/>
</dbReference>
<evidence type="ECO:0000313" key="3">
    <source>
        <dbReference type="Proteomes" id="UP001461498"/>
    </source>
</evidence>
<dbReference type="Pfam" id="PF02958">
    <property type="entry name" value="EcKL"/>
    <property type="match status" value="1"/>
</dbReference>
<sequence>MNSITIEQCNIVLNNYLGHKNYKILNYNVKNSNKTSIGYLSTSLILLIKFINNNKINEIRFFIKLLPDTEYQLNLVKTANCFKKESAFYGELFQGIRAFLSYKSIPDCYLNDNESIIILEDLKMSDYKTCSAIDIDIKHIYAAIKTLADIHAASLIYEHKIGKTLDNIFPEEILRSWFHKYNPGYKESLNSAKIIEIIIDKYYRNYDINIINKAKFLCKNYSNFLDKKSEKYRNVITHFDIWCNNMLFKYDNNENVDNCIIIDFQTYGYNTPALDLLLLIYINLDRNKIIENQQKFIDYYYNCLLNNFKNYSINANDLLLNKEEFLKSINDAIPIALTGRALFSQSADIAENQIIH</sequence>
<feature type="domain" description="CHK kinase-like" evidence="1">
    <location>
        <begin position="117"/>
        <end position="310"/>
    </location>
</feature>
<dbReference type="InterPro" id="IPR004119">
    <property type="entry name" value="EcKL"/>
</dbReference>
<dbReference type="SUPFAM" id="SSF56112">
    <property type="entry name" value="Protein kinase-like (PK-like)"/>
    <property type="match status" value="1"/>
</dbReference>
<comment type="caution">
    <text evidence="2">The sequence shown here is derived from an EMBL/GenBank/DDBJ whole genome shotgun (WGS) entry which is preliminary data.</text>
</comment>
<keyword evidence="3" id="KW-1185">Reference proteome</keyword>
<name>A0AAW1CU08_9HEMI</name>